<dbReference type="PANTHER" id="PTHR14582:SF1">
    <property type="entry name" value="CENTROMERE PROTEIN O"/>
    <property type="match status" value="1"/>
</dbReference>
<accession>A0A162N7E3</accession>
<dbReference type="STRING" id="1573173.A0A162N7E3"/>
<evidence type="ECO:0000256" key="7">
    <source>
        <dbReference type="SAM" id="Coils"/>
    </source>
</evidence>
<keyword evidence="10" id="KW-1185">Reference proteome</keyword>
<reference evidence="9 10" key="1">
    <citation type="submission" date="2015-06" db="EMBL/GenBank/DDBJ databases">
        <title>Survival trade-offs in plant roots during colonization by closely related pathogenic and mutualistic fungi.</title>
        <authorList>
            <person name="Hacquard S."/>
            <person name="Kracher B."/>
            <person name="Hiruma K."/>
            <person name="Weinman A."/>
            <person name="Muench P."/>
            <person name="Garrido Oter R."/>
            <person name="Ver Loren van Themaat E."/>
            <person name="Dallerey J.-F."/>
            <person name="Damm U."/>
            <person name="Henrissat B."/>
            <person name="Lespinet O."/>
            <person name="Thon M."/>
            <person name="Kemen E."/>
            <person name="McHardy A.C."/>
            <person name="Schulze-Lefert P."/>
            <person name="O'Connell R.J."/>
        </authorList>
    </citation>
    <scope>NUCLEOTIDE SEQUENCE [LARGE SCALE GENOMIC DNA]</scope>
    <source>
        <strain evidence="9 10">MAFF 238704</strain>
    </source>
</reference>
<gene>
    <name evidence="9" type="ORF">CI238_10148</name>
</gene>
<keyword evidence="4" id="KW-0158">Chromosome</keyword>
<dbReference type="Pfam" id="PF09496">
    <property type="entry name" value="CENP-O"/>
    <property type="match status" value="1"/>
</dbReference>
<proteinExistence type="inferred from homology"/>
<evidence type="ECO:0000256" key="6">
    <source>
        <dbReference type="ARBA" id="ARBA00023328"/>
    </source>
</evidence>
<dbReference type="InterPro" id="IPR018464">
    <property type="entry name" value="CENP-O"/>
</dbReference>
<feature type="compositionally biased region" description="Polar residues" evidence="8">
    <location>
        <begin position="100"/>
        <end position="113"/>
    </location>
</feature>
<dbReference type="GO" id="GO:0031511">
    <property type="term" value="C:Mis6-Sim4 complex"/>
    <property type="evidence" value="ECO:0007669"/>
    <property type="project" value="TreeGrafter"/>
</dbReference>
<evidence type="ECO:0000313" key="10">
    <source>
        <dbReference type="Proteomes" id="UP000076584"/>
    </source>
</evidence>
<dbReference type="EMBL" id="LFIW01000583">
    <property type="protein sequence ID" value="KZL85648.1"/>
    <property type="molecule type" value="Genomic_DNA"/>
</dbReference>
<comment type="similarity">
    <text evidence="3">Belongs to the CENP-O/MCM21 family.</text>
</comment>
<comment type="subcellular location">
    <subcellularLocation>
        <location evidence="2">Chromosome</location>
        <location evidence="2">Centromere</location>
    </subcellularLocation>
    <subcellularLocation>
        <location evidence="1">Nucleus</location>
    </subcellularLocation>
</comment>
<dbReference type="PANTHER" id="PTHR14582">
    <property type="entry name" value="INNER KINETOCHORE SUBUNIT MAL2"/>
    <property type="match status" value="1"/>
</dbReference>
<evidence type="ECO:0000256" key="2">
    <source>
        <dbReference type="ARBA" id="ARBA00004584"/>
    </source>
</evidence>
<evidence type="ECO:0000256" key="5">
    <source>
        <dbReference type="ARBA" id="ARBA00023242"/>
    </source>
</evidence>
<comment type="caution">
    <text evidence="9">The sequence shown here is derived from an EMBL/GenBank/DDBJ whole genome shotgun (WGS) entry which is preliminary data.</text>
</comment>
<dbReference type="GO" id="GO:0005634">
    <property type="term" value="C:nucleus"/>
    <property type="evidence" value="ECO:0007669"/>
    <property type="project" value="UniProtKB-SubCell"/>
</dbReference>
<evidence type="ECO:0000313" key="9">
    <source>
        <dbReference type="EMBL" id="KZL85648.1"/>
    </source>
</evidence>
<keyword evidence="5" id="KW-0539">Nucleus</keyword>
<feature type="non-terminal residue" evidence="9">
    <location>
        <position position="1"/>
    </location>
</feature>
<sequence length="330" mass="36387">LDASIASSTWITTSQITTTAFFPTHRCELASPSHARYIMSAESQDAAAVTLNQEINDLRAKVASLKKELKLQATALISSESTRTVLQVDQQKRSALAPPSESNPARDQVLSRSKAQDAHDQQCLYRTCATITTFKIQDPDPNAVDRGHVLGIRIEIMSDARFRRPYYVMLNRPYKESRCLRVHRHTVPPCIPLAALAARHLPAPKSANNGGQKTQDLSRFVRTLRREIVRFHNRTAVISDLQKAAGLRGSGNADEDSQQAVASITAADIEAKQISIEWADGRAGRLVMSEDGQIQKLVVLGSAGRDREVTRDLLGDSRRVEDVAQRLAST</sequence>
<evidence type="ECO:0000256" key="3">
    <source>
        <dbReference type="ARBA" id="ARBA00007321"/>
    </source>
</evidence>
<evidence type="ECO:0000256" key="8">
    <source>
        <dbReference type="SAM" id="MobiDB-lite"/>
    </source>
</evidence>
<dbReference type="AlphaFoldDB" id="A0A162N7E3"/>
<feature type="coiled-coil region" evidence="7">
    <location>
        <begin position="41"/>
        <end position="75"/>
    </location>
</feature>
<keyword evidence="7" id="KW-0175">Coiled coil</keyword>
<keyword evidence="6" id="KW-0137">Centromere</keyword>
<evidence type="ECO:0000256" key="1">
    <source>
        <dbReference type="ARBA" id="ARBA00004123"/>
    </source>
</evidence>
<dbReference type="Proteomes" id="UP000076584">
    <property type="component" value="Unassembled WGS sequence"/>
</dbReference>
<organism evidence="9 10">
    <name type="scientific">Colletotrichum incanum</name>
    <name type="common">Soybean anthracnose fungus</name>
    <dbReference type="NCBI Taxonomy" id="1573173"/>
    <lineage>
        <taxon>Eukaryota</taxon>
        <taxon>Fungi</taxon>
        <taxon>Dikarya</taxon>
        <taxon>Ascomycota</taxon>
        <taxon>Pezizomycotina</taxon>
        <taxon>Sordariomycetes</taxon>
        <taxon>Hypocreomycetidae</taxon>
        <taxon>Glomerellales</taxon>
        <taxon>Glomerellaceae</taxon>
        <taxon>Colletotrichum</taxon>
        <taxon>Colletotrichum spaethianum species complex</taxon>
    </lineage>
</organism>
<evidence type="ECO:0000256" key="4">
    <source>
        <dbReference type="ARBA" id="ARBA00022454"/>
    </source>
</evidence>
<feature type="region of interest" description="Disordered" evidence="8">
    <location>
        <begin position="90"/>
        <end position="115"/>
    </location>
</feature>
<name>A0A162N7E3_COLIC</name>
<protein>
    <submittedName>
        <fullName evidence="9">Cenp-o kinetochore centromere component</fullName>
    </submittedName>
</protein>